<dbReference type="InterPro" id="IPR005841">
    <property type="entry name" value="Alpha-D-phosphohexomutase_SF"/>
</dbReference>
<protein>
    <recommendedName>
        <fullName evidence="10">Phosphoglucosamine mutase</fullName>
        <ecNumber evidence="9">5.4.2.10</ecNumber>
    </recommendedName>
</protein>
<evidence type="ECO:0000256" key="5">
    <source>
        <dbReference type="ARBA" id="ARBA00022723"/>
    </source>
</evidence>
<dbReference type="InterPro" id="IPR005844">
    <property type="entry name" value="A-D-PHexomutase_a/b/a-I"/>
</dbReference>
<reference evidence="15" key="2">
    <citation type="journal article" date="2021" name="PeerJ">
        <title>Extensive microbial diversity within the chicken gut microbiome revealed by metagenomics and culture.</title>
        <authorList>
            <person name="Gilroy R."/>
            <person name="Ravi A."/>
            <person name="Getino M."/>
            <person name="Pursley I."/>
            <person name="Horton D.L."/>
            <person name="Alikhan N.F."/>
            <person name="Baker D."/>
            <person name="Gharbi K."/>
            <person name="Hall N."/>
            <person name="Watson M."/>
            <person name="Adriaenssens E.M."/>
            <person name="Foster-Nyarko E."/>
            <person name="Jarju S."/>
            <person name="Secka A."/>
            <person name="Antonio M."/>
            <person name="Oren A."/>
            <person name="Chaudhuri R.R."/>
            <person name="La Ragione R."/>
            <person name="Hildebrand F."/>
            <person name="Pallen M.J."/>
        </authorList>
    </citation>
    <scope>NUCLEOTIDE SEQUENCE</scope>
    <source>
        <strain evidence="15">517</strain>
    </source>
</reference>
<dbReference type="InterPro" id="IPR011004">
    <property type="entry name" value="Trimer_LpxA-like_sf"/>
</dbReference>
<dbReference type="Pfam" id="PF02879">
    <property type="entry name" value="PGM_PMM_II"/>
    <property type="match status" value="1"/>
</dbReference>
<comment type="cofactor">
    <cofactor evidence="1">
        <name>Mg(2+)</name>
        <dbReference type="ChEBI" id="CHEBI:18420"/>
    </cofactor>
</comment>
<dbReference type="PRINTS" id="PR00509">
    <property type="entry name" value="PGMPMM"/>
</dbReference>
<keyword evidence="3" id="KW-0597">Phosphoprotein</keyword>
<dbReference type="InterPro" id="IPR005845">
    <property type="entry name" value="A-D-PHexomutase_a/b/a-II"/>
</dbReference>
<evidence type="ECO:0000256" key="8">
    <source>
        <dbReference type="ARBA" id="ARBA00023235"/>
    </source>
</evidence>
<dbReference type="GO" id="GO:0004615">
    <property type="term" value="F:phosphomannomutase activity"/>
    <property type="evidence" value="ECO:0007669"/>
    <property type="project" value="TreeGrafter"/>
</dbReference>
<dbReference type="FunFam" id="3.40.120.10:FF:000002">
    <property type="entry name" value="Phosphoglucosamine mutase"/>
    <property type="match status" value="1"/>
</dbReference>
<dbReference type="Pfam" id="PF02878">
    <property type="entry name" value="PGM_PMM_I"/>
    <property type="match status" value="1"/>
</dbReference>
<dbReference type="Gene3D" id="3.30.310.50">
    <property type="entry name" value="Alpha-D-phosphohexomutase, C-terminal domain"/>
    <property type="match status" value="1"/>
</dbReference>
<dbReference type="InterPro" id="IPR005843">
    <property type="entry name" value="A-D-PHexomutase_C"/>
</dbReference>
<dbReference type="InterPro" id="IPR016055">
    <property type="entry name" value="A-D-PHexomutase_a/b/a-I/II/III"/>
</dbReference>
<evidence type="ECO:0000259" key="13">
    <source>
        <dbReference type="Pfam" id="PF02879"/>
    </source>
</evidence>
<dbReference type="InterPro" id="IPR050060">
    <property type="entry name" value="Phosphoglucosamine_mutase"/>
</dbReference>
<feature type="domain" description="Alpha-D-phosphohexomutase alpha/beta/alpha" evidence="12">
    <location>
        <begin position="2"/>
        <end position="129"/>
    </location>
</feature>
<accession>A0A940DG96</accession>
<reference evidence="15" key="1">
    <citation type="submission" date="2020-10" db="EMBL/GenBank/DDBJ databases">
        <authorList>
            <person name="Gilroy R."/>
        </authorList>
    </citation>
    <scope>NUCLEOTIDE SEQUENCE</scope>
    <source>
        <strain evidence="15">517</strain>
    </source>
</reference>
<dbReference type="EMBL" id="JADINF010000019">
    <property type="protein sequence ID" value="MBO8423542.1"/>
    <property type="molecule type" value="Genomic_DNA"/>
</dbReference>
<evidence type="ECO:0000256" key="3">
    <source>
        <dbReference type="ARBA" id="ARBA00022553"/>
    </source>
</evidence>
<dbReference type="GO" id="GO:0019134">
    <property type="term" value="F:glucosamine-1-phosphate N-acetyltransferase activity"/>
    <property type="evidence" value="ECO:0007669"/>
    <property type="project" value="InterPro"/>
</dbReference>
<dbReference type="SUPFAM" id="SSF51161">
    <property type="entry name" value="Trimeric LpxA-like enzymes"/>
    <property type="match status" value="1"/>
</dbReference>
<dbReference type="InterPro" id="IPR005846">
    <property type="entry name" value="A-D-PHexomutase_a/b/a-III"/>
</dbReference>
<dbReference type="GO" id="GO:0008966">
    <property type="term" value="F:phosphoglucosamine mutase activity"/>
    <property type="evidence" value="ECO:0007669"/>
    <property type="project" value="UniProtKB-EC"/>
</dbReference>
<keyword evidence="7" id="KW-0460">Magnesium</keyword>
<evidence type="ECO:0000259" key="12">
    <source>
        <dbReference type="Pfam" id="PF02878"/>
    </source>
</evidence>
<dbReference type="PANTHER" id="PTHR42946:SF1">
    <property type="entry name" value="PHOSPHOGLUCOMUTASE (ALPHA-D-GLUCOSE-1,6-BISPHOSPHATE-DEPENDENT)"/>
    <property type="match status" value="1"/>
</dbReference>
<dbReference type="GO" id="GO:0006048">
    <property type="term" value="P:UDP-N-acetylglucosamine biosynthetic process"/>
    <property type="evidence" value="ECO:0007669"/>
    <property type="project" value="InterPro"/>
</dbReference>
<dbReference type="EC" id="5.4.2.10" evidence="9"/>
<organism evidence="15 16">
    <name type="scientific">Candidatus Stercoripulliclostridium pullicola</name>
    <dbReference type="NCBI Taxonomy" id="2840953"/>
    <lineage>
        <taxon>Bacteria</taxon>
        <taxon>Bacillati</taxon>
        <taxon>Bacillota</taxon>
        <taxon>Clostridia</taxon>
        <taxon>Eubacteriales</taxon>
        <taxon>Candidatus Stercoripulliclostridium</taxon>
    </lineage>
</organism>
<dbReference type="GO" id="GO:0009252">
    <property type="term" value="P:peptidoglycan biosynthetic process"/>
    <property type="evidence" value="ECO:0007669"/>
    <property type="project" value="TreeGrafter"/>
</dbReference>
<evidence type="ECO:0000256" key="9">
    <source>
        <dbReference type="ARBA" id="ARBA00066330"/>
    </source>
</evidence>
<evidence type="ECO:0000256" key="10">
    <source>
        <dbReference type="ARBA" id="ARBA00068193"/>
    </source>
</evidence>
<dbReference type="Pfam" id="PF00132">
    <property type="entry name" value="Hexapep"/>
    <property type="match status" value="2"/>
</dbReference>
<name>A0A940DG96_9FIRM</name>
<gene>
    <name evidence="15" type="ORF">IAB16_00755</name>
</gene>
<keyword evidence="5" id="KW-0479">Metal-binding</keyword>
<dbReference type="CDD" id="cd03353">
    <property type="entry name" value="LbH_GlmU_C"/>
    <property type="match status" value="1"/>
</dbReference>
<evidence type="ECO:0000256" key="6">
    <source>
        <dbReference type="ARBA" id="ARBA00022737"/>
    </source>
</evidence>
<evidence type="ECO:0000259" key="11">
    <source>
        <dbReference type="Pfam" id="PF00408"/>
    </source>
</evidence>
<sequence>MKYFGTDGIRGNENIFTVDFLEKIAWAVVARYGRISVVIGRDTRRSGERIANTLAAAWSSCGLRVIDAGMIPTPVLAYLTRSYGAGIGVMISASHNPPEYNGVKFFSRDGAKITTDEESDLEAAIDAATPPERERGEVLKVDGSDEYCAHFAARVAPSVKGMRVLLDVANGAVSAIAEKLYSYLGAVPTVINSETDGERINVGCGATHPEVLVEAMKKGDHDIGFTFDGDGDRVMCVKNGKLYDGDAMMYVAARYFAEKGVLSPPAAVGTVMTNMGTELSLKRNGITFRRTPVGDKYVSEAMIEEGALIGGEASGHIIFRAYQNTGDGLLTSLIMCVVERERGLENLDDRVEYPSASCNIDTDAEGIKRFDDAEVKEFIEKARAEFQGRIIARASGTEPKIRLMAEAERYEKAREVMEKVRDFVDAYVNQKNQNKATENNISGYLNDEKRKRILAALTAGGVRVADPATTYIDEECVIGAGTVVYPMCVLQGKCVIGENVKIYSFTDITDTVVGDNSDLRSVYAIGATIGARTTVGPFACLRKGAVIGDGCRVGDFVEVKNSVLADGVKAAHLAYIGDAEVGERTNVGCGTVFANYNGSVKQTTRVGKEVFIGCNANLIAPVEVGDGAYIAGGSTVTENVPPEALCIARSRQTVKTGWKSKK</sequence>
<feature type="domain" description="Alpha-D-phosphohexomutase alpha/beta/alpha" evidence="14">
    <location>
        <begin position="244"/>
        <end position="346"/>
    </location>
</feature>
<dbReference type="PANTHER" id="PTHR42946">
    <property type="entry name" value="PHOSPHOHEXOSE MUTASE"/>
    <property type="match status" value="1"/>
</dbReference>
<comment type="caution">
    <text evidence="15">The sequence shown here is derived from an EMBL/GenBank/DDBJ whole genome shotgun (WGS) entry which is preliminary data.</text>
</comment>
<dbReference type="InterPro" id="IPR038009">
    <property type="entry name" value="GlmU_C_LbH"/>
</dbReference>
<feature type="domain" description="Alpha-D-phosphohexomutase alpha/beta/alpha" evidence="13">
    <location>
        <begin position="145"/>
        <end position="239"/>
    </location>
</feature>
<dbReference type="GO" id="GO:0003977">
    <property type="term" value="F:UDP-N-acetylglucosamine diphosphorylase activity"/>
    <property type="evidence" value="ECO:0007669"/>
    <property type="project" value="InterPro"/>
</dbReference>
<keyword evidence="6" id="KW-0677">Repeat</keyword>
<dbReference type="GO" id="GO:0000287">
    <property type="term" value="F:magnesium ion binding"/>
    <property type="evidence" value="ECO:0007669"/>
    <property type="project" value="InterPro"/>
</dbReference>
<dbReference type="GO" id="GO:0005829">
    <property type="term" value="C:cytosol"/>
    <property type="evidence" value="ECO:0007669"/>
    <property type="project" value="TreeGrafter"/>
</dbReference>
<evidence type="ECO:0000256" key="4">
    <source>
        <dbReference type="ARBA" id="ARBA00022679"/>
    </source>
</evidence>
<dbReference type="InterPro" id="IPR036900">
    <property type="entry name" value="A-D-PHexomutase_C_sf"/>
</dbReference>
<dbReference type="FunFam" id="3.40.120.10:FF:000001">
    <property type="entry name" value="Phosphoglucosamine mutase"/>
    <property type="match status" value="1"/>
</dbReference>
<dbReference type="GO" id="GO:0005975">
    <property type="term" value="P:carbohydrate metabolic process"/>
    <property type="evidence" value="ECO:0007669"/>
    <property type="project" value="InterPro"/>
</dbReference>
<dbReference type="AlphaFoldDB" id="A0A940DG96"/>
<evidence type="ECO:0000313" key="16">
    <source>
        <dbReference type="Proteomes" id="UP000727857"/>
    </source>
</evidence>
<keyword evidence="8" id="KW-0413">Isomerase</keyword>
<feature type="domain" description="Alpha-D-phosphohexomutase C-terminal" evidence="11">
    <location>
        <begin position="387"/>
        <end position="422"/>
    </location>
</feature>
<evidence type="ECO:0000256" key="7">
    <source>
        <dbReference type="ARBA" id="ARBA00022842"/>
    </source>
</evidence>
<dbReference type="Gene3D" id="3.40.120.10">
    <property type="entry name" value="Alpha-D-Glucose-1,6-Bisphosphate, subunit A, domain 3"/>
    <property type="match status" value="3"/>
</dbReference>
<evidence type="ECO:0000313" key="15">
    <source>
        <dbReference type="EMBL" id="MBO8423542.1"/>
    </source>
</evidence>
<dbReference type="Proteomes" id="UP000727857">
    <property type="component" value="Unassembled WGS sequence"/>
</dbReference>
<evidence type="ECO:0000256" key="1">
    <source>
        <dbReference type="ARBA" id="ARBA00001946"/>
    </source>
</evidence>
<evidence type="ECO:0000259" key="14">
    <source>
        <dbReference type="Pfam" id="PF02880"/>
    </source>
</evidence>
<comment type="similarity">
    <text evidence="2">Belongs to the phosphohexose mutase family.</text>
</comment>
<proteinExistence type="inferred from homology"/>
<dbReference type="InterPro" id="IPR018357">
    <property type="entry name" value="Hexapep_transf_CS"/>
</dbReference>
<dbReference type="SUPFAM" id="SSF55957">
    <property type="entry name" value="Phosphoglucomutase, C-terminal domain"/>
    <property type="match status" value="1"/>
</dbReference>
<keyword evidence="4" id="KW-0808">Transferase</keyword>
<dbReference type="InterPro" id="IPR001451">
    <property type="entry name" value="Hexapep"/>
</dbReference>
<dbReference type="PROSITE" id="PS00101">
    <property type="entry name" value="HEXAPEP_TRANSFERASES"/>
    <property type="match status" value="1"/>
</dbReference>
<dbReference type="PROSITE" id="PS00710">
    <property type="entry name" value="PGM_PMM"/>
    <property type="match status" value="1"/>
</dbReference>
<dbReference type="InterPro" id="IPR016066">
    <property type="entry name" value="A-D-PHexomutase_CS"/>
</dbReference>
<dbReference type="Pfam" id="PF02880">
    <property type="entry name" value="PGM_PMM_III"/>
    <property type="match status" value="1"/>
</dbReference>
<dbReference type="SUPFAM" id="SSF53738">
    <property type="entry name" value="Phosphoglucomutase, first 3 domains"/>
    <property type="match status" value="3"/>
</dbReference>
<dbReference type="Pfam" id="PF00408">
    <property type="entry name" value="PGM_PMM_IV"/>
    <property type="match status" value="1"/>
</dbReference>
<dbReference type="Gene3D" id="2.160.10.10">
    <property type="entry name" value="Hexapeptide repeat proteins"/>
    <property type="match status" value="1"/>
</dbReference>
<evidence type="ECO:0000256" key="2">
    <source>
        <dbReference type="ARBA" id="ARBA00010231"/>
    </source>
</evidence>